<reference evidence="1" key="1">
    <citation type="submission" date="2020-05" db="EMBL/GenBank/DDBJ databases">
        <title>Large-scale comparative analyses of tick genomes elucidate their genetic diversity and vector capacities.</title>
        <authorList>
            <person name="Jia N."/>
            <person name="Wang J."/>
            <person name="Shi W."/>
            <person name="Du L."/>
            <person name="Sun Y."/>
            <person name="Zhan W."/>
            <person name="Jiang J."/>
            <person name="Wang Q."/>
            <person name="Zhang B."/>
            <person name="Ji P."/>
            <person name="Sakyi L.B."/>
            <person name="Cui X."/>
            <person name="Yuan T."/>
            <person name="Jiang B."/>
            <person name="Yang W."/>
            <person name="Lam T.T.-Y."/>
            <person name="Chang Q."/>
            <person name="Ding S."/>
            <person name="Wang X."/>
            <person name="Zhu J."/>
            <person name="Ruan X."/>
            <person name="Zhao L."/>
            <person name="Wei J."/>
            <person name="Que T."/>
            <person name="Du C."/>
            <person name="Cheng J."/>
            <person name="Dai P."/>
            <person name="Han X."/>
            <person name="Huang E."/>
            <person name="Gao Y."/>
            <person name="Liu J."/>
            <person name="Shao H."/>
            <person name="Ye R."/>
            <person name="Li L."/>
            <person name="Wei W."/>
            <person name="Wang X."/>
            <person name="Wang C."/>
            <person name="Yang T."/>
            <person name="Huo Q."/>
            <person name="Li W."/>
            <person name="Guo W."/>
            <person name="Chen H."/>
            <person name="Zhou L."/>
            <person name="Ni X."/>
            <person name="Tian J."/>
            <person name="Zhou Y."/>
            <person name="Sheng Y."/>
            <person name="Liu T."/>
            <person name="Pan Y."/>
            <person name="Xia L."/>
            <person name="Li J."/>
            <person name="Zhao F."/>
            <person name="Cao W."/>
        </authorList>
    </citation>
    <scope>NUCLEOTIDE SEQUENCE</scope>
    <source>
        <strain evidence="1">Dsil-2018</strain>
    </source>
</reference>
<name>A0ACB8CA48_DERSI</name>
<accession>A0ACB8CA48</accession>
<evidence type="ECO:0000313" key="2">
    <source>
        <dbReference type="Proteomes" id="UP000821865"/>
    </source>
</evidence>
<dbReference type="EMBL" id="CM023477">
    <property type="protein sequence ID" value="KAH7937788.1"/>
    <property type="molecule type" value="Genomic_DNA"/>
</dbReference>
<evidence type="ECO:0000313" key="1">
    <source>
        <dbReference type="EMBL" id="KAH7937788.1"/>
    </source>
</evidence>
<proteinExistence type="predicted"/>
<comment type="caution">
    <text evidence="1">The sequence shown here is derived from an EMBL/GenBank/DDBJ whole genome shotgun (WGS) entry which is preliminary data.</text>
</comment>
<gene>
    <name evidence="1" type="ORF">HPB49_016142</name>
</gene>
<dbReference type="Proteomes" id="UP000821865">
    <property type="component" value="Chromosome 8"/>
</dbReference>
<organism evidence="1 2">
    <name type="scientific">Dermacentor silvarum</name>
    <name type="common">Tick</name>
    <dbReference type="NCBI Taxonomy" id="543639"/>
    <lineage>
        <taxon>Eukaryota</taxon>
        <taxon>Metazoa</taxon>
        <taxon>Ecdysozoa</taxon>
        <taxon>Arthropoda</taxon>
        <taxon>Chelicerata</taxon>
        <taxon>Arachnida</taxon>
        <taxon>Acari</taxon>
        <taxon>Parasitiformes</taxon>
        <taxon>Ixodida</taxon>
        <taxon>Ixodoidea</taxon>
        <taxon>Ixodidae</taxon>
        <taxon>Rhipicephalinae</taxon>
        <taxon>Dermacentor</taxon>
    </lineage>
</organism>
<sequence>MREWSPCIAYPRRLAYWAPKELTTWTTRSQVAVPQPSAQSLAFEKHRSRRRRSVKPRVGTKSAPGASPTSTGSPVNVLQGRDAGARNVPGARPFDVGAPSLASSPLRAPAGEKEPQWGPSVPYLLGMSPDATPSRPAGPWSKVPSPTRSPPEEAKSRTPENVMTKTAFTKTSLTRTGTAGKAVWTPIAITLGICAMVFGTILLLATQRYFSHLRLCRTEDCQRHATLLTDRLNTTLDPCDDFRAFVCSAWQMSRMHREQAKSVIDDLRFTWYDRFEDTLTMGRLKIPTGRKPLAMYRMCERYFPSNASQVALMRKFFDHHRLRWPQAPEELQPPLTLLVVLSYKWLLPYWITVYLLQPSASGRQRVLVTPGIYVPILRNHHQSVQEVYDRYWQLYLELFYPDPRTRPPPLNKEAIREIRDMEGDVLDSLHAAAASPRKRPAKFTFGEIDTHVPNASGTGWTEAFQTGMSLQPSLTIDDEIVTTDVAFLSVVAELLVKYGTLMLNKHLMWFLLQYYAPVTNYAFLVGYYGSHEKAAAYIPAFCAHKVELLYKVLVLALGVVTRLPVHDRKVIDAGFQSLVSAAFGKVRNSIWMDEKDKMRMITKLAAIKMDFLPPETILDDGVLERLYADFPEKESSFADYWLKSLAATNEMSRTPEYNKALRLPGNNFPGYVRYGYVSNTVQMAIGAAAAPAYYGNGTHGMLYGGLLFLLAMQMVRAIDDEGIRWATNETALNDTMLSDASLQAFRQRAACRNGAGHESAFPEVPALEIAYSALVESHLVDKTEPLALSEQLPEDKVFFMTLCYMTCDSTGVRNDITADCNKAVKNFDAFARVYSCPKGSNMNPEKKCLFFA</sequence>
<protein>
    <submittedName>
        <fullName evidence="1">Uncharacterized protein</fullName>
    </submittedName>
</protein>
<keyword evidence="2" id="KW-1185">Reference proteome</keyword>